<feature type="non-terminal residue" evidence="2">
    <location>
        <position position="1"/>
    </location>
</feature>
<proteinExistence type="predicted"/>
<keyword evidence="3" id="KW-1185">Reference proteome</keyword>
<dbReference type="EMBL" id="JBHLYQ010000079">
    <property type="protein sequence ID" value="MFC0082197.1"/>
    <property type="molecule type" value="Genomic_DNA"/>
</dbReference>
<reference evidence="2 3" key="1">
    <citation type="submission" date="2024-09" db="EMBL/GenBank/DDBJ databases">
        <authorList>
            <person name="Sun Q."/>
            <person name="Mori K."/>
        </authorList>
    </citation>
    <scope>NUCLEOTIDE SEQUENCE [LARGE SCALE GENOMIC DNA]</scope>
    <source>
        <strain evidence="2 3">JCM 15389</strain>
    </source>
</reference>
<feature type="region of interest" description="Disordered" evidence="1">
    <location>
        <begin position="1"/>
        <end position="64"/>
    </location>
</feature>
<dbReference type="Proteomes" id="UP001589788">
    <property type="component" value="Unassembled WGS sequence"/>
</dbReference>
<accession>A0ABV6C7H9</accession>
<gene>
    <name evidence="2" type="ORF">ACFFRE_08560</name>
</gene>
<sequence>GHPNQGPPPLTGRPGPGGEQAAQASCAHRPAAPAASARTPAARWRRPIGLFSTTLSSTPARGRP</sequence>
<feature type="compositionally biased region" description="Pro residues" evidence="1">
    <location>
        <begin position="1"/>
        <end position="11"/>
    </location>
</feature>
<evidence type="ECO:0000313" key="2">
    <source>
        <dbReference type="EMBL" id="MFC0082197.1"/>
    </source>
</evidence>
<evidence type="ECO:0000313" key="3">
    <source>
        <dbReference type="Proteomes" id="UP001589788"/>
    </source>
</evidence>
<feature type="compositionally biased region" description="Low complexity" evidence="1">
    <location>
        <begin position="21"/>
        <end position="42"/>
    </location>
</feature>
<dbReference type="RefSeq" id="WP_377789685.1">
    <property type="nucleotide sequence ID" value="NZ_JBHLYQ010000079.1"/>
</dbReference>
<comment type="caution">
    <text evidence="2">The sequence shown here is derived from an EMBL/GenBank/DDBJ whole genome shotgun (WGS) entry which is preliminary data.</text>
</comment>
<evidence type="ECO:0000256" key="1">
    <source>
        <dbReference type="SAM" id="MobiDB-lite"/>
    </source>
</evidence>
<name>A0ABV6C7H9_9ACTN</name>
<organism evidence="2 3">
    <name type="scientific">Aciditerrimonas ferrireducens</name>
    <dbReference type="NCBI Taxonomy" id="667306"/>
    <lineage>
        <taxon>Bacteria</taxon>
        <taxon>Bacillati</taxon>
        <taxon>Actinomycetota</taxon>
        <taxon>Acidimicrobiia</taxon>
        <taxon>Acidimicrobiales</taxon>
        <taxon>Acidimicrobiaceae</taxon>
        <taxon>Aciditerrimonas</taxon>
    </lineage>
</organism>
<protein>
    <submittedName>
        <fullName evidence="2">Uncharacterized protein</fullName>
    </submittedName>
</protein>
<feature type="compositionally biased region" description="Polar residues" evidence="1">
    <location>
        <begin position="51"/>
        <end position="64"/>
    </location>
</feature>